<keyword evidence="7 13" id="KW-0238">DNA-binding</keyword>
<dbReference type="InterPro" id="IPR001867">
    <property type="entry name" value="OmpR/PhoB-type_DNA-bd"/>
</dbReference>
<evidence type="ECO:0000256" key="13">
    <source>
        <dbReference type="PROSITE-ProRule" id="PRU01091"/>
    </source>
</evidence>
<evidence type="ECO:0000313" key="16">
    <source>
        <dbReference type="EMBL" id="OAB76631.1"/>
    </source>
</evidence>
<keyword evidence="6" id="KW-0843">Virulence</keyword>
<dbReference type="EMBL" id="LSFN01000005">
    <property type="protein sequence ID" value="OAB76631.1"/>
    <property type="molecule type" value="Genomic_DNA"/>
</dbReference>
<dbReference type="InterPro" id="IPR036388">
    <property type="entry name" value="WH-like_DNA-bd_sf"/>
</dbReference>
<dbReference type="Pfam" id="PF00072">
    <property type="entry name" value="Response_reg"/>
    <property type="match status" value="1"/>
</dbReference>
<keyword evidence="17" id="KW-1185">Reference proteome</keyword>
<sequence>MFNILVVEDDHKLRQLFCTVLTRNGYHALPAVDGEDALRILDKEFVDLIISDIMMPLMDGYELTKTLRDHNFNLPILIVTARESFTDKQRGFLVGIDDYMVKPIDVNEMILRVGALLRRAKIVSERKIVCGETQFDYDTLTVFQPEGSIVLPQKEFYLLYKLVSYPGKIFTKQQLMDEIWGMDSDSDEHTVVVHINRLRERFKVCSDFEIVTVRGLGYKAVKLD</sequence>
<dbReference type="AlphaFoldDB" id="A0A167FJR5"/>
<evidence type="ECO:0000313" key="17">
    <source>
        <dbReference type="Proteomes" id="UP000077134"/>
    </source>
</evidence>
<dbReference type="KEGG" id="pcx:LPB68_20415"/>
<dbReference type="PROSITE" id="PS51755">
    <property type="entry name" value="OMPR_PHOB"/>
    <property type="match status" value="1"/>
</dbReference>
<dbReference type="STRING" id="1763538.LPB68_20415"/>
<dbReference type="CDD" id="cd00383">
    <property type="entry name" value="trans_reg_C"/>
    <property type="match status" value="1"/>
</dbReference>
<dbReference type="PROSITE" id="PS50110">
    <property type="entry name" value="RESPONSE_REGULATORY"/>
    <property type="match status" value="1"/>
</dbReference>
<evidence type="ECO:0000256" key="8">
    <source>
        <dbReference type="ARBA" id="ARBA00023159"/>
    </source>
</evidence>
<evidence type="ECO:0000256" key="7">
    <source>
        <dbReference type="ARBA" id="ARBA00023125"/>
    </source>
</evidence>
<protein>
    <recommendedName>
        <fullName evidence="11">Heme response regulator HssR</fullName>
    </recommendedName>
</protein>
<evidence type="ECO:0000256" key="2">
    <source>
        <dbReference type="ARBA" id="ARBA00022490"/>
    </source>
</evidence>
<proteinExistence type="predicted"/>
<evidence type="ECO:0000256" key="9">
    <source>
        <dbReference type="ARBA" id="ARBA00023163"/>
    </source>
</evidence>
<evidence type="ECO:0000256" key="10">
    <source>
        <dbReference type="ARBA" id="ARBA00037471"/>
    </source>
</evidence>
<dbReference type="Pfam" id="PF00486">
    <property type="entry name" value="Trans_reg_C"/>
    <property type="match status" value="1"/>
</dbReference>
<comment type="function">
    <text evidence="10">Member of the two-component regulatory system HssS/HssR involved in intracellular heme homeostasis and tempering of staphylococcal virulence. Phosphorylated HssR binds to a direct repeat sequence within hrtAB promoter and activates the expression of hrtAB, an efflux pump, in response to extracellular heme, hemin, hemoglobin or blood.</text>
</comment>
<evidence type="ECO:0000256" key="12">
    <source>
        <dbReference type="PROSITE-ProRule" id="PRU00169"/>
    </source>
</evidence>
<dbReference type="GO" id="GO:0000976">
    <property type="term" value="F:transcription cis-regulatory region binding"/>
    <property type="evidence" value="ECO:0007669"/>
    <property type="project" value="TreeGrafter"/>
</dbReference>
<dbReference type="Gene3D" id="1.10.10.10">
    <property type="entry name" value="Winged helix-like DNA-binding domain superfamily/Winged helix DNA-binding domain"/>
    <property type="match status" value="1"/>
</dbReference>
<dbReference type="SUPFAM" id="SSF52172">
    <property type="entry name" value="CheY-like"/>
    <property type="match status" value="1"/>
</dbReference>
<keyword evidence="5" id="KW-0805">Transcription regulation</keyword>
<dbReference type="CDD" id="cd17574">
    <property type="entry name" value="REC_OmpR"/>
    <property type="match status" value="1"/>
</dbReference>
<evidence type="ECO:0000259" key="14">
    <source>
        <dbReference type="PROSITE" id="PS50110"/>
    </source>
</evidence>
<keyword evidence="2" id="KW-0963">Cytoplasm</keyword>
<dbReference type="OrthoDB" id="9790442at2"/>
<comment type="subcellular location">
    <subcellularLocation>
        <location evidence="1">Cytoplasm</location>
    </subcellularLocation>
</comment>
<keyword evidence="3 12" id="KW-0597">Phosphoprotein</keyword>
<dbReference type="RefSeq" id="WP_068655524.1">
    <property type="nucleotide sequence ID" value="NZ_CP017770.1"/>
</dbReference>
<dbReference type="SMART" id="SM00448">
    <property type="entry name" value="REC"/>
    <property type="match status" value="1"/>
</dbReference>
<name>A0A167FJR5_9BACL</name>
<evidence type="ECO:0000256" key="3">
    <source>
        <dbReference type="ARBA" id="ARBA00022553"/>
    </source>
</evidence>
<keyword evidence="4" id="KW-0902">Two-component regulatory system</keyword>
<feature type="modified residue" description="4-aspartylphosphate" evidence="12">
    <location>
        <position position="52"/>
    </location>
</feature>
<dbReference type="SMART" id="SM00862">
    <property type="entry name" value="Trans_reg_C"/>
    <property type="match status" value="1"/>
</dbReference>
<evidence type="ECO:0000256" key="5">
    <source>
        <dbReference type="ARBA" id="ARBA00023015"/>
    </source>
</evidence>
<dbReference type="InterPro" id="IPR039420">
    <property type="entry name" value="WalR-like"/>
</dbReference>
<dbReference type="GO" id="GO:0006355">
    <property type="term" value="P:regulation of DNA-templated transcription"/>
    <property type="evidence" value="ECO:0007669"/>
    <property type="project" value="InterPro"/>
</dbReference>
<feature type="domain" description="Response regulatory" evidence="14">
    <location>
        <begin position="3"/>
        <end position="117"/>
    </location>
</feature>
<evidence type="ECO:0000256" key="11">
    <source>
        <dbReference type="ARBA" id="ARBA00039976"/>
    </source>
</evidence>
<keyword evidence="9" id="KW-0804">Transcription</keyword>
<dbReference type="GO" id="GO:0032993">
    <property type="term" value="C:protein-DNA complex"/>
    <property type="evidence" value="ECO:0007669"/>
    <property type="project" value="TreeGrafter"/>
</dbReference>
<feature type="DNA-binding region" description="OmpR/PhoB-type" evidence="13">
    <location>
        <begin position="125"/>
        <end position="222"/>
    </location>
</feature>
<accession>A0A167FJR5</accession>
<evidence type="ECO:0000256" key="4">
    <source>
        <dbReference type="ARBA" id="ARBA00023012"/>
    </source>
</evidence>
<comment type="caution">
    <text evidence="16">The sequence shown here is derived from an EMBL/GenBank/DDBJ whole genome shotgun (WGS) entry which is preliminary data.</text>
</comment>
<dbReference type="Proteomes" id="UP000077134">
    <property type="component" value="Unassembled WGS sequence"/>
</dbReference>
<feature type="domain" description="OmpR/PhoB-type" evidence="15">
    <location>
        <begin position="125"/>
        <end position="222"/>
    </location>
</feature>
<dbReference type="GO" id="GO:0005829">
    <property type="term" value="C:cytosol"/>
    <property type="evidence" value="ECO:0007669"/>
    <property type="project" value="TreeGrafter"/>
</dbReference>
<dbReference type="Gene3D" id="3.40.50.2300">
    <property type="match status" value="1"/>
</dbReference>
<evidence type="ECO:0000256" key="6">
    <source>
        <dbReference type="ARBA" id="ARBA00023026"/>
    </source>
</evidence>
<dbReference type="GO" id="GO:0000156">
    <property type="term" value="F:phosphorelay response regulator activity"/>
    <property type="evidence" value="ECO:0007669"/>
    <property type="project" value="TreeGrafter"/>
</dbReference>
<evidence type="ECO:0000259" key="15">
    <source>
        <dbReference type="PROSITE" id="PS51755"/>
    </source>
</evidence>
<dbReference type="InterPro" id="IPR001789">
    <property type="entry name" value="Sig_transdc_resp-reg_receiver"/>
</dbReference>
<organism evidence="16 17">
    <name type="scientific">Paenibacillus crassostreae</name>
    <dbReference type="NCBI Taxonomy" id="1763538"/>
    <lineage>
        <taxon>Bacteria</taxon>
        <taxon>Bacillati</taxon>
        <taxon>Bacillota</taxon>
        <taxon>Bacilli</taxon>
        <taxon>Bacillales</taxon>
        <taxon>Paenibacillaceae</taxon>
        <taxon>Paenibacillus</taxon>
    </lineage>
</organism>
<dbReference type="PANTHER" id="PTHR48111">
    <property type="entry name" value="REGULATOR OF RPOS"/>
    <property type="match status" value="1"/>
</dbReference>
<dbReference type="PANTHER" id="PTHR48111:SF49">
    <property type="entry name" value="HEME RESPONSE REGULATOR HSSR"/>
    <property type="match status" value="1"/>
</dbReference>
<gene>
    <name evidence="16" type="ORF">PNBC_04325</name>
</gene>
<dbReference type="InterPro" id="IPR011006">
    <property type="entry name" value="CheY-like_superfamily"/>
</dbReference>
<evidence type="ECO:0000256" key="1">
    <source>
        <dbReference type="ARBA" id="ARBA00004496"/>
    </source>
</evidence>
<reference evidence="16 17" key="1">
    <citation type="submission" date="2016-02" db="EMBL/GenBank/DDBJ databases">
        <title>Paenibacillus sp. LPB0068, isolated from Crassostrea gigas.</title>
        <authorList>
            <person name="Shin S.-K."/>
            <person name="Yi H."/>
        </authorList>
    </citation>
    <scope>NUCLEOTIDE SEQUENCE [LARGE SCALE GENOMIC DNA]</scope>
    <source>
        <strain evidence="16 17">LPB0068</strain>
    </source>
</reference>
<keyword evidence="8" id="KW-0010">Activator</keyword>